<reference evidence="3" key="1">
    <citation type="submission" date="2023-03" db="EMBL/GenBank/DDBJ databases">
        <title>Actinoallomurus iriomotensis NBRC 103681.</title>
        <authorList>
            <person name="Ichikawa N."/>
            <person name="Sato H."/>
            <person name="Tonouchi N."/>
        </authorList>
    </citation>
    <scope>NUCLEOTIDE SEQUENCE</scope>
    <source>
        <strain evidence="3">NBRC 103681</strain>
    </source>
</reference>
<feature type="compositionally biased region" description="Basic and acidic residues" evidence="1">
    <location>
        <begin position="1"/>
        <end position="13"/>
    </location>
</feature>
<accession>A0A9W6RVT0</accession>
<feature type="transmembrane region" description="Helical" evidence="2">
    <location>
        <begin position="39"/>
        <end position="62"/>
    </location>
</feature>
<reference evidence="4" key="2">
    <citation type="submission" date="2023-03" db="EMBL/GenBank/DDBJ databases">
        <title>Actinoallomurus iriomotensis NBRC 103684.</title>
        <authorList>
            <person name="Ichikawa N."/>
            <person name="Sato H."/>
            <person name="Tonouchi N."/>
        </authorList>
    </citation>
    <scope>NUCLEOTIDE SEQUENCE</scope>
    <source>
        <strain evidence="4">NBRC 103684</strain>
    </source>
</reference>
<feature type="region of interest" description="Disordered" evidence="1">
    <location>
        <begin position="1"/>
        <end position="29"/>
    </location>
</feature>
<evidence type="ECO:0000313" key="4">
    <source>
        <dbReference type="EMBL" id="GLY82830.1"/>
    </source>
</evidence>
<keyword evidence="2" id="KW-1133">Transmembrane helix</keyword>
<dbReference type="Proteomes" id="UP001165135">
    <property type="component" value="Unassembled WGS sequence"/>
</dbReference>
<keyword evidence="2" id="KW-0472">Membrane</keyword>
<dbReference type="AlphaFoldDB" id="A0A9W6RVT0"/>
<dbReference type="Proteomes" id="UP001165074">
    <property type="component" value="Unassembled WGS sequence"/>
</dbReference>
<gene>
    <name evidence="3" type="ORF">Airi01_002990</name>
    <name evidence="4" type="ORF">Airi02_007600</name>
</gene>
<dbReference type="EMBL" id="BSTJ01000001">
    <property type="protein sequence ID" value="GLY72032.1"/>
    <property type="molecule type" value="Genomic_DNA"/>
</dbReference>
<evidence type="ECO:0000256" key="1">
    <source>
        <dbReference type="SAM" id="MobiDB-lite"/>
    </source>
</evidence>
<sequence length="65" mass="6291">MSDVSSHEADHASDAGSHGHVPVDPNDAVLRAKAPSPRALLAAAVAALLTVAVLAAAAIASAQGV</sequence>
<evidence type="ECO:0000313" key="3">
    <source>
        <dbReference type="EMBL" id="GLY72032.1"/>
    </source>
</evidence>
<protein>
    <submittedName>
        <fullName evidence="4">Uncharacterized protein</fullName>
    </submittedName>
</protein>
<keyword evidence="2" id="KW-0812">Transmembrane</keyword>
<dbReference type="RefSeq" id="WP_285566739.1">
    <property type="nucleotide sequence ID" value="NZ_BSTJ01000001.1"/>
</dbReference>
<evidence type="ECO:0000256" key="2">
    <source>
        <dbReference type="SAM" id="Phobius"/>
    </source>
</evidence>
<name>A0A9W6RVT0_9ACTN</name>
<comment type="caution">
    <text evidence="4">The sequence shown here is derived from an EMBL/GenBank/DDBJ whole genome shotgun (WGS) entry which is preliminary data.</text>
</comment>
<keyword evidence="5" id="KW-1185">Reference proteome</keyword>
<proteinExistence type="predicted"/>
<organism evidence="4 5">
    <name type="scientific">Actinoallomurus iriomotensis</name>
    <dbReference type="NCBI Taxonomy" id="478107"/>
    <lineage>
        <taxon>Bacteria</taxon>
        <taxon>Bacillati</taxon>
        <taxon>Actinomycetota</taxon>
        <taxon>Actinomycetes</taxon>
        <taxon>Streptosporangiales</taxon>
        <taxon>Thermomonosporaceae</taxon>
        <taxon>Actinoallomurus</taxon>
    </lineage>
</organism>
<evidence type="ECO:0000313" key="5">
    <source>
        <dbReference type="Proteomes" id="UP001165074"/>
    </source>
</evidence>
<dbReference type="EMBL" id="BSTK01000001">
    <property type="protein sequence ID" value="GLY82830.1"/>
    <property type="molecule type" value="Genomic_DNA"/>
</dbReference>